<feature type="transmembrane region" description="Helical" evidence="1">
    <location>
        <begin position="12"/>
        <end position="32"/>
    </location>
</feature>
<keyword evidence="1" id="KW-0472">Membrane</keyword>
<comment type="caution">
    <text evidence="2">The sequence shown here is derived from an EMBL/GenBank/DDBJ whole genome shotgun (WGS) entry which is preliminary data.</text>
</comment>
<evidence type="ECO:0000256" key="1">
    <source>
        <dbReference type="SAM" id="Phobius"/>
    </source>
</evidence>
<accession>A0A9D1IZ05</accession>
<proteinExistence type="predicted"/>
<reference evidence="2" key="1">
    <citation type="submission" date="2020-10" db="EMBL/GenBank/DDBJ databases">
        <authorList>
            <person name="Gilroy R."/>
        </authorList>
    </citation>
    <scope>NUCLEOTIDE SEQUENCE</scope>
    <source>
        <strain evidence="2">ChiGjej3B3-7149</strain>
    </source>
</reference>
<sequence>MTDNKNKKPGLLRYKLAALIGTIIMAIGAFMACLCVTPAYITVGNVLLIVSIVVMVYGYSVWQP</sequence>
<dbReference type="Proteomes" id="UP000824238">
    <property type="component" value="Unassembled WGS sequence"/>
</dbReference>
<reference evidence="2" key="2">
    <citation type="journal article" date="2021" name="PeerJ">
        <title>Extensive microbial diversity within the chicken gut microbiome revealed by metagenomics and culture.</title>
        <authorList>
            <person name="Gilroy R."/>
            <person name="Ravi A."/>
            <person name="Getino M."/>
            <person name="Pursley I."/>
            <person name="Horton D.L."/>
            <person name="Alikhan N.F."/>
            <person name="Baker D."/>
            <person name="Gharbi K."/>
            <person name="Hall N."/>
            <person name="Watson M."/>
            <person name="Adriaenssens E.M."/>
            <person name="Foster-Nyarko E."/>
            <person name="Jarju S."/>
            <person name="Secka A."/>
            <person name="Antonio M."/>
            <person name="Oren A."/>
            <person name="Chaudhuri R.R."/>
            <person name="La Ragione R."/>
            <person name="Hildebrand F."/>
            <person name="Pallen M.J."/>
        </authorList>
    </citation>
    <scope>NUCLEOTIDE SEQUENCE</scope>
    <source>
        <strain evidence="2">ChiGjej3B3-7149</strain>
    </source>
</reference>
<evidence type="ECO:0000313" key="2">
    <source>
        <dbReference type="EMBL" id="HIR54638.1"/>
    </source>
</evidence>
<protein>
    <submittedName>
        <fullName evidence="2">Uncharacterized protein</fullName>
    </submittedName>
</protein>
<dbReference type="EMBL" id="DVHH01000084">
    <property type="protein sequence ID" value="HIR54638.1"/>
    <property type="molecule type" value="Genomic_DNA"/>
</dbReference>
<dbReference type="PROSITE" id="PS51257">
    <property type="entry name" value="PROKAR_LIPOPROTEIN"/>
    <property type="match status" value="1"/>
</dbReference>
<keyword evidence="1" id="KW-0812">Transmembrane</keyword>
<feature type="transmembrane region" description="Helical" evidence="1">
    <location>
        <begin position="38"/>
        <end position="62"/>
    </location>
</feature>
<evidence type="ECO:0000313" key="3">
    <source>
        <dbReference type="Proteomes" id="UP000824238"/>
    </source>
</evidence>
<keyword evidence="1" id="KW-1133">Transmembrane helix</keyword>
<gene>
    <name evidence="2" type="ORF">IAD36_03420</name>
</gene>
<name>A0A9D1IZ05_9FIRM</name>
<dbReference type="AlphaFoldDB" id="A0A9D1IZ05"/>
<organism evidence="2 3">
    <name type="scientific">Candidatus Scatomorpha intestinigallinarum</name>
    <dbReference type="NCBI Taxonomy" id="2840923"/>
    <lineage>
        <taxon>Bacteria</taxon>
        <taxon>Bacillati</taxon>
        <taxon>Bacillota</taxon>
        <taxon>Clostridia</taxon>
        <taxon>Eubacteriales</taxon>
        <taxon>Candidatus Scatomorpha</taxon>
    </lineage>
</organism>